<dbReference type="SUPFAM" id="SSF69572">
    <property type="entry name" value="Activating enzymes of the ubiquitin-like proteins"/>
    <property type="match status" value="1"/>
</dbReference>
<dbReference type="GO" id="GO:0005634">
    <property type="term" value="C:nucleus"/>
    <property type="evidence" value="ECO:0007669"/>
    <property type="project" value="TreeGrafter"/>
</dbReference>
<dbReference type="InterPro" id="IPR035985">
    <property type="entry name" value="Ubiquitin-activating_enz"/>
</dbReference>
<evidence type="ECO:0000256" key="10">
    <source>
        <dbReference type="PROSITE-ProRule" id="PRU10132"/>
    </source>
</evidence>
<comment type="function">
    <text evidence="11">Catalytic subunit of the dimeric E1 enzyme, which activates NEDD8.</text>
</comment>
<dbReference type="Pfam" id="PF08825">
    <property type="entry name" value="E2_bind"/>
    <property type="match status" value="1"/>
</dbReference>
<sequence>MSNEMQNRIHLNKILGTKGPFSRPDFECGVTAFECLSACKVLIIGSGGLGCELLKNLALMGFTNLHIIDMDVIELSNLNRQFLFRQKDIGKPKAEVAANFINTRIKNVKVTPYYNKIQDFDEDFYRSFHVIVSGLDSIVARRWINGMIVSLLQYEDGVLDESSIIPFVDGGTEGFKGSARVIIPGMTACIECTLDLFPPQVTYPLCTIANTPRLPEHCIEYTRVLLWPKEKPFGDAPIDGDDCNHIQWVYEKSLERSQEFGIEGVTYRLTQGVIKHIMPAVASTNAVIAAVCATEVFKIATSCCSPMNNSMVFNDIDGIYSFTYEPEKNENCPACSGVPQYLDFAETDKLSTVIDYLKESPKYQMRSPGITTIVNGKNKTLYIQTVASIEEKTRQNLKKTLQELQLEDGQKLFVADISTPNSLVFVIRFRK</sequence>
<accession>A0A443SQ65</accession>
<dbReference type="STRING" id="299467.A0A443SQ65"/>
<comment type="similarity">
    <text evidence="2 11">Belongs to the ubiquitin-activating E1 family. UBA3 subfamily.</text>
</comment>
<evidence type="ECO:0000259" key="12">
    <source>
        <dbReference type="SMART" id="SM01181"/>
    </source>
</evidence>
<dbReference type="CDD" id="cd01488">
    <property type="entry name" value="Uba3_RUB"/>
    <property type="match status" value="1"/>
</dbReference>
<dbReference type="InterPro" id="IPR030468">
    <property type="entry name" value="Uba3_N"/>
</dbReference>
<protein>
    <recommendedName>
        <fullName evidence="3 11">NEDD8-activating enzyme E1 catalytic subunit</fullName>
        <ecNumber evidence="8 11">6.2.1.64</ecNumber>
    </recommendedName>
</protein>
<dbReference type="Gene3D" id="3.40.50.720">
    <property type="entry name" value="NAD(P)-binding Rossmann-like Domain"/>
    <property type="match status" value="1"/>
</dbReference>
<dbReference type="Gene3D" id="1.10.10.520">
    <property type="entry name" value="Ubiquitin activating enzymes (Uba3). Chain: B, domain 2"/>
    <property type="match status" value="1"/>
</dbReference>
<dbReference type="OrthoDB" id="5977743at2759"/>
<evidence type="ECO:0000256" key="7">
    <source>
        <dbReference type="ARBA" id="ARBA00022840"/>
    </source>
</evidence>
<evidence type="ECO:0000313" key="14">
    <source>
        <dbReference type="Proteomes" id="UP000288716"/>
    </source>
</evidence>
<gene>
    <name evidence="13" type="ORF">B4U80_09165</name>
</gene>
<evidence type="ECO:0000256" key="1">
    <source>
        <dbReference type="ARBA" id="ARBA00005032"/>
    </source>
</evidence>
<feature type="active site" description="Glycyl thioester intermediate" evidence="10">
    <location>
        <position position="206"/>
    </location>
</feature>
<dbReference type="SMART" id="SM01181">
    <property type="entry name" value="E2_bind"/>
    <property type="match status" value="1"/>
</dbReference>
<dbReference type="VEuPathDB" id="VectorBase:LDEU002361"/>
<dbReference type="InterPro" id="IPR023318">
    <property type="entry name" value="Ub_act_enz_dom_a_sf"/>
</dbReference>
<evidence type="ECO:0000256" key="2">
    <source>
        <dbReference type="ARBA" id="ARBA00006310"/>
    </source>
</evidence>
<dbReference type="PANTHER" id="PTHR10953">
    <property type="entry name" value="UBIQUITIN-ACTIVATING ENZYME E1"/>
    <property type="match status" value="1"/>
</dbReference>
<dbReference type="GO" id="GO:0005737">
    <property type="term" value="C:cytoplasm"/>
    <property type="evidence" value="ECO:0007669"/>
    <property type="project" value="TreeGrafter"/>
</dbReference>
<dbReference type="InterPro" id="IPR000594">
    <property type="entry name" value="ThiF_NAD_FAD-bd"/>
</dbReference>
<dbReference type="GO" id="GO:0005524">
    <property type="term" value="F:ATP binding"/>
    <property type="evidence" value="ECO:0007669"/>
    <property type="project" value="UniProtKB-UniRule"/>
</dbReference>
<keyword evidence="6 11" id="KW-0833">Ubl conjugation pathway</keyword>
<evidence type="ECO:0000256" key="3">
    <source>
        <dbReference type="ARBA" id="ARBA00015203"/>
    </source>
</evidence>
<dbReference type="PROSITE" id="PS00865">
    <property type="entry name" value="UBIQUITIN_ACTIVAT_2"/>
    <property type="match status" value="1"/>
</dbReference>
<dbReference type="Proteomes" id="UP000288716">
    <property type="component" value="Unassembled WGS sequence"/>
</dbReference>
<organism evidence="13 14">
    <name type="scientific">Leptotrombidium deliense</name>
    <dbReference type="NCBI Taxonomy" id="299467"/>
    <lineage>
        <taxon>Eukaryota</taxon>
        <taxon>Metazoa</taxon>
        <taxon>Ecdysozoa</taxon>
        <taxon>Arthropoda</taxon>
        <taxon>Chelicerata</taxon>
        <taxon>Arachnida</taxon>
        <taxon>Acari</taxon>
        <taxon>Acariformes</taxon>
        <taxon>Trombidiformes</taxon>
        <taxon>Prostigmata</taxon>
        <taxon>Anystina</taxon>
        <taxon>Parasitengona</taxon>
        <taxon>Trombiculoidea</taxon>
        <taxon>Trombiculidae</taxon>
        <taxon>Leptotrombidium</taxon>
    </lineage>
</organism>
<dbReference type="InterPro" id="IPR014929">
    <property type="entry name" value="E2-binding"/>
</dbReference>
<evidence type="ECO:0000313" key="13">
    <source>
        <dbReference type="EMBL" id="RWS29680.1"/>
    </source>
</evidence>
<keyword evidence="5 11" id="KW-0547">Nucleotide-binding</keyword>
<feature type="domain" description="E2 binding" evidence="12">
    <location>
        <begin position="342"/>
        <end position="430"/>
    </location>
</feature>
<dbReference type="PANTHER" id="PTHR10953:SF6">
    <property type="entry name" value="NEDD8-ACTIVATING ENZYME E1 CATALYTIC SUBUNIT"/>
    <property type="match status" value="1"/>
</dbReference>
<keyword evidence="4 11" id="KW-0436">Ligase</keyword>
<evidence type="ECO:0000256" key="6">
    <source>
        <dbReference type="ARBA" id="ARBA00022786"/>
    </source>
</evidence>
<evidence type="ECO:0000256" key="11">
    <source>
        <dbReference type="RuleBase" id="RU368009"/>
    </source>
</evidence>
<evidence type="ECO:0000256" key="9">
    <source>
        <dbReference type="ARBA" id="ARBA00024626"/>
    </source>
</evidence>
<dbReference type="EC" id="6.2.1.64" evidence="8 11"/>
<dbReference type="EMBL" id="NCKV01000808">
    <property type="protein sequence ID" value="RWS29680.1"/>
    <property type="molecule type" value="Genomic_DNA"/>
</dbReference>
<proteinExistence type="inferred from homology"/>
<dbReference type="FunFam" id="3.10.290.20:FF:000001">
    <property type="entry name" value="NEDD8-activating enzyme E1 catalytic subunit, variant"/>
    <property type="match status" value="1"/>
</dbReference>
<reference evidence="13 14" key="1">
    <citation type="journal article" date="2018" name="Gigascience">
        <title>Genomes of trombidid mites reveal novel predicted allergens and laterally-transferred genes associated with secondary metabolism.</title>
        <authorList>
            <person name="Dong X."/>
            <person name="Chaisiri K."/>
            <person name="Xia D."/>
            <person name="Armstrong S.D."/>
            <person name="Fang Y."/>
            <person name="Donnelly M.J."/>
            <person name="Kadowaki T."/>
            <person name="McGarry J.W."/>
            <person name="Darby A.C."/>
            <person name="Makepeace B.L."/>
        </authorList>
    </citation>
    <scope>NUCLEOTIDE SEQUENCE [LARGE SCALE GENOMIC DNA]</scope>
    <source>
        <strain evidence="13">UoL-UT</strain>
    </source>
</reference>
<dbReference type="Gene3D" id="3.10.290.20">
    <property type="entry name" value="Ubiquitin-like 2 activating enzyme e1b. Chain: B, domain 3"/>
    <property type="match status" value="1"/>
</dbReference>
<dbReference type="InterPro" id="IPR033127">
    <property type="entry name" value="UBQ-activ_enz_E1_Cys_AS"/>
</dbReference>
<dbReference type="GO" id="GO:0019781">
    <property type="term" value="F:NEDD8 activating enzyme activity"/>
    <property type="evidence" value="ECO:0007669"/>
    <property type="project" value="UniProtKB-UniRule"/>
</dbReference>
<evidence type="ECO:0000256" key="8">
    <source>
        <dbReference type="ARBA" id="ARBA00023624"/>
    </source>
</evidence>
<keyword evidence="7 11" id="KW-0067">ATP-binding</keyword>
<evidence type="ECO:0000256" key="5">
    <source>
        <dbReference type="ARBA" id="ARBA00022741"/>
    </source>
</evidence>
<dbReference type="FunFam" id="1.10.10.520:FF:000001">
    <property type="entry name" value="NEDD8-activating enzyme E1 catalytic subunit"/>
    <property type="match status" value="1"/>
</dbReference>
<keyword evidence="14" id="KW-1185">Reference proteome</keyword>
<dbReference type="InterPro" id="IPR045886">
    <property type="entry name" value="ThiF/MoeB/HesA"/>
</dbReference>
<comment type="pathway">
    <text evidence="1 11">Protein modification; protein neddylation.</text>
</comment>
<evidence type="ECO:0000256" key="4">
    <source>
        <dbReference type="ARBA" id="ARBA00022598"/>
    </source>
</evidence>
<name>A0A443SQ65_9ACAR</name>
<dbReference type="UniPathway" id="UPA00885"/>
<dbReference type="Pfam" id="PF00899">
    <property type="entry name" value="ThiF"/>
    <property type="match status" value="1"/>
</dbReference>
<dbReference type="GO" id="GO:0045116">
    <property type="term" value="P:protein neddylation"/>
    <property type="evidence" value="ECO:0007669"/>
    <property type="project" value="UniProtKB-UniRule"/>
</dbReference>
<dbReference type="AlphaFoldDB" id="A0A443SQ65"/>
<comment type="catalytic activity">
    <reaction evidence="9 11">
        <text>ATP + [NEDD8 protein] + [E1 NEDD8-activating enzyme]-L-cysteine = AMP + diphosphate + [E1 NEDD8-activating enzyme]-S-[NEDD8 protein]-yl-L-cysteine.</text>
        <dbReference type="EC" id="6.2.1.64"/>
    </reaction>
</comment>
<comment type="caution">
    <text evidence="13">The sequence shown here is derived from an EMBL/GenBank/DDBJ whole genome shotgun (WGS) entry which is preliminary data.</text>
</comment>